<dbReference type="OMA" id="YMANETE"/>
<sequence>MSSGDRASLIDDAFALADAAQLNYGIAFDLTRYLVEETAYVPWEVASSKLLSLKNKLYYTPVVYERYITYARELIDNAYILVKSWEIGTDFTENFLTATIMNAACSLGHTGCLEVASQKFNDFIANPSIRGSPDLRETIYYYGMATSGTEKSWNIMWEIYKNEVDAQEKIKLMKGLSGISEPWILQKFIDLAWDESNVRGQDYVACLSNIANNPNGRPLVWDHVRNNWDILLSRFGLNSRVLGRLIPSITSSFSTQIKMEEMDAFFDNFCS</sequence>
<evidence type="ECO:0000256" key="8">
    <source>
        <dbReference type="ARBA" id="ARBA00022801"/>
    </source>
</evidence>
<dbReference type="Gene3D" id="1.25.50.20">
    <property type="match status" value="1"/>
</dbReference>
<protein>
    <recommendedName>
        <fullName evidence="14">ERAP1-like C-terminal domain-containing protein</fullName>
    </recommendedName>
</protein>
<evidence type="ECO:0000256" key="5">
    <source>
        <dbReference type="ARBA" id="ARBA00022475"/>
    </source>
</evidence>
<evidence type="ECO:0000256" key="9">
    <source>
        <dbReference type="ARBA" id="ARBA00022833"/>
    </source>
</evidence>
<dbReference type="PANTHER" id="PTHR11533:SF276">
    <property type="entry name" value="GLUTAMYL AMINOPEPTIDASE"/>
    <property type="match status" value="1"/>
</dbReference>
<dbReference type="GO" id="GO:0042277">
    <property type="term" value="F:peptide binding"/>
    <property type="evidence" value="ECO:0007669"/>
    <property type="project" value="TreeGrafter"/>
</dbReference>
<evidence type="ECO:0000256" key="6">
    <source>
        <dbReference type="ARBA" id="ARBA00022670"/>
    </source>
</evidence>
<evidence type="ECO:0000256" key="10">
    <source>
        <dbReference type="ARBA" id="ARBA00023049"/>
    </source>
</evidence>
<dbReference type="EMBL" id="CAQQ02067990">
    <property type="status" value="NOT_ANNOTATED_CDS"/>
    <property type="molecule type" value="Genomic_DNA"/>
</dbReference>
<dbReference type="HOGENOM" id="CLU_1027755_0_0_1"/>
<evidence type="ECO:0000256" key="1">
    <source>
        <dbReference type="ARBA" id="ARBA00001947"/>
    </source>
</evidence>
<keyword evidence="9" id="KW-0862">Zinc</keyword>
<evidence type="ECO:0000259" key="14">
    <source>
        <dbReference type="Pfam" id="PF11838"/>
    </source>
</evidence>
<dbReference type="InterPro" id="IPR024571">
    <property type="entry name" value="ERAP1-like_C_dom"/>
</dbReference>
<dbReference type="InterPro" id="IPR050344">
    <property type="entry name" value="Peptidase_M1_aminopeptidases"/>
</dbReference>
<accession>T1GD19</accession>
<dbReference type="GO" id="GO:0005886">
    <property type="term" value="C:plasma membrane"/>
    <property type="evidence" value="ECO:0007669"/>
    <property type="project" value="UniProtKB-SubCell"/>
</dbReference>
<evidence type="ECO:0000256" key="2">
    <source>
        <dbReference type="ARBA" id="ARBA00004236"/>
    </source>
</evidence>
<keyword evidence="4" id="KW-0031">Aminopeptidase</keyword>
<evidence type="ECO:0000256" key="4">
    <source>
        <dbReference type="ARBA" id="ARBA00022438"/>
    </source>
</evidence>
<keyword evidence="5" id="KW-1003">Cell membrane</keyword>
<keyword evidence="7" id="KW-0479">Metal-binding</keyword>
<dbReference type="EMBL" id="CAQQ02067991">
    <property type="status" value="NOT_ANNOTATED_CDS"/>
    <property type="molecule type" value="Genomic_DNA"/>
</dbReference>
<dbReference type="Pfam" id="PF11838">
    <property type="entry name" value="ERAP1_C"/>
    <property type="match status" value="1"/>
</dbReference>
<evidence type="ECO:0000256" key="12">
    <source>
        <dbReference type="ARBA" id="ARBA00023157"/>
    </source>
</evidence>
<dbReference type="GO" id="GO:0006508">
    <property type="term" value="P:proteolysis"/>
    <property type="evidence" value="ECO:0007669"/>
    <property type="project" value="UniProtKB-KW"/>
</dbReference>
<dbReference type="GO" id="GO:0005737">
    <property type="term" value="C:cytoplasm"/>
    <property type="evidence" value="ECO:0007669"/>
    <property type="project" value="TreeGrafter"/>
</dbReference>
<dbReference type="EnsemblMetazoa" id="MESCA001198-RA">
    <property type="protein sequence ID" value="MESCA001198-PA"/>
    <property type="gene ID" value="MESCA001198"/>
</dbReference>
<dbReference type="STRING" id="36166.T1GD19"/>
<dbReference type="PANTHER" id="PTHR11533">
    <property type="entry name" value="PROTEASE M1 ZINC METALLOPROTEASE"/>
    <property type="match status" value="1"/>
</dbReference>
<comment type="subcellular location">
    <subcellularLocation>
        <location evidence="2">Cell membrane</location>
    </subcellularLocation>
</comment>
<proteinExistence type="inferred from homology"/>
<keyword evidence="10" id="KW-0482">Metalloprotease</keyword>
<name>T1GD19_MEGSC</name>
<dbReference type="FunFam" id="1.25.50.20:FF:000001">
    <property type="entry name" value="Aminopeptidase"/>
    <property type="match status" value="1"/>
</dbReference>
<reference evidence="15" key="2">
    <citation type="submission" date="2015-06" db="UniProtKB">
        <authorList>
            <consortium name="EnsemblMetazoa"/>
        </authorList>
    </citation>
    <scope>IDENTIFICATION</scope>
</reference>
<dbReference type="AlphaFoldDB" id="T1GD19"/>
<dbReference type="GO" id="GO:0070006">
    <property type="term" value="F:metalloaminopeptidase activity"/>
    <property type="evidence" value="ECO:0007669"/>
    <property type="project" value="TreeGrafter"/>
</dbReference>
<keyword evidence="16" id="KW-1185">Reference proteome</keyword>
<evidence type="ECO:0000313" key="15">
    <source>
        <dbReference type="EnsemblMetazoa" id="MESCA001198-PA"/>
    </source>
</evidence>
<dbReference type="GO" id="GO:0043171">
    <property type="term" value="P:peptide catabolic process"/>
    <property type="evidence" value="ECO:0007669"/>
    <property type="project" value="TreeGrafter"/>
</dbReference>
<feature type="domain" description="ERAP1-like C-terminal" evidence="14">
    <location>
        <begin position="2"/>
        <end position="267"/>
    </location>
</feature>
<evidence type="ECO:0000256" key="3">
    <source>
        <dbReference type="ARBA" id="ARBA00010136"/>
    </source>
</evidence>
<keyword evidence="6" id="KW-0645">Protease</keyword>
<comment type="cofactor">
    <cofactor evidence="1">
        <name>Zn(2+)</name>
        <dbReference type="ChEBI" id="CHEBI:29105"/>
    </cofactor>
</comment>
<dbReference type="GO" id="GO:0008270">
    <property type="term" value="F:zinc ion binding"/>
    <property type="evidence" value="ECO:0007669"/>
    <property type="project" value="TreeGrafter"/>
</dbReference>
<comment type="similarity">
    <text evidence="3">Belongs to the peptidase M1 family.</text>
</comment>
<organism evidence="15 16">
    <name type="scientific">Megaselia scalaris</name>
    <name type="common">Humpbacked fly</name>
    <name type="synonym">Phora scalaris</name>
    <dbReference type="NCBI Taxonomy" id="36166"/>
    <lineage>
        <taxon>Eukaryota</taxon>
        <taxon>Metazoa</taxon>
        <taxon>Ecdysozoa</taxon>
        <taxon>Arthropoda</taxon>
        <taxon>Hexapoda</taxon>
        <taxon>Insecta</taxon>
        <taxon>Pterygota</taxon>
        <taxon>Neoptera</taxon>
        <taxon>Endopterygota</taxon>
        <taxon>Diptera</taxon>
        <taxon>Brachycera</taxon>
        <taxon>Muscomorpha</taxon>
        <taxon>Platypezoidea</taxon>
        <taxon>Phoridae</taxon>
        <taxon>Megaseliini</taxon>
        <taxon>Megaselia</taxon>
    </lineage>
</organism>
<dbReference type="Proteomes" id="UP000015102">
    <property type="component" value="Unassembled WGS sequence"/>
</dbReference>
<keyword evidence="13" id="KW-0325">Glycoprotein</keyword>
<keyword evidence="11" id="KW-0472">Membrane</keyword>
<keyword evidence="8" id="KW-0378">Hydrolase</keyword>
<reference evidence="16" key="1">
    <citation type="submission" date="2013-02" db="EMBL/GenBank/DDBJ databases">
        <authorList>
            <person name="Hughes D."/>
        </authorList>
    </citation>
    <scope>NUCLEOTIDE SEQUENCE</scope>
    <source>
        <strain>Durham</strain>
        <strain evidence="16">NC isolate 2 -- Noor lab</strain>
    </source>
</reference>
<evidence type="ECO:0000256" key="13">
    <source>
        <dbReference type="ARBA" id="ARBA00023180"/>
    </source>
</evidence>
<evidence type="ECO:0000256" key="7">
    <source>
        <dbReference type="ARBA" id="ARBA00022723"/>
    </source>
</evidence>
<keyword evidence="12" id="KW-1015">Disulfide bond</keyword>
<evidence type="ECO:0000313" key="16">
    <source>
        <dbReference type="Proteomes" id="UP000015102"/>
    </source>
</evidence>
<evidence type="ECO:0000256" key="11">
    <source>
        <dbReference type="ARBA" id="ARBA00023136"/>
    </source>
</evidence>
<dbReference type="GO" id="GO:0005615">
    <property type="term" value="C:extracellular space"/>
    <property type="evidence" value="ECO:0007669"/>
    <property type="project" value="TreeGrafter"/>
</dbReference>